<evidence type="ECO:0000313" key="4">
    <source>
        <dbReference type="EMBL" id="EST42211.1"/>
    </source>
</evidence>
<feature type="signal peptide" evidence="3">
    <location>
        <begin position="1"/>
        <end position="18"/>
    </location>
</feature>
<evidence type="ECO:0008006" key="7">
    <source>
        <dbReference type="Google" id="ProtNLM"/>
    </source>
</evidence>
<evidence type="ECO:0000256" key="2">
    <source>
        <dbReference type="SAM" id="Phobius"/>
    </source>
</evidence>
<dbReference type="EMBL" id="KI546166">
    <property type="protein sequence ID" value="EST42211.1"/>
    <property type="molecule type" value="Genomic_DNA"/>
</dbReference>
<accession>V6LEW0</accession>
<reference evidence="5" key="2">
    <citation type="submission" date="2020-12" db="EMBL/GenBank/DDBJ databases">
        <title>New Spironucleus salmonicida genome in near-complete chromosomes.</title>
        <authorList>
            <person name="Xu F."/>
            <person name="Kurt Z."/>
            <person name="Jimenez-Gonzalez A."/>
            <person name="Astvaldsson A."/>
            <person name="Andersson J.O."/>
            <person name="Svard S.G."/>
        </authorList>
    </citation>
    <scope>NUCLEOTIDE SEQUENCE</scope>
    <source>
        <strain evidence="5">ATCC 50377</strain>
    </source>
</reference>
<dbReference type="VEuPathDB" id="GiardiaDB:SS50377_22294"/>
<keyword evidence="3" id="KW-0732">Signal</keyword>
<proteinExistence type="predicted"/>
<keyword evidence="2" id="KW-1133">Transmembrane helix</keyword>
<evidence type="ECO:0000256" key="3">
    <source>
        <dbReference type="SAM" id="SignalP"/>
    </source>
</evidence>
<sequence>MMILTNLLALSVCDVAKLSSPDPSVVFQINTICIPISVLILKNVQMVVNLSQFTSFQGMIAQSSQQVQLTNVTIQFNGRISQKVPFYGFSNGQIVQSQISNTSFRYNATIIATSINLISLSLSGSLNLNNNTVQGSLMATCTGTLPLLTLFTQMLGSSFMQYASRLDLQTNCGYNLFSPSVFQSQFTNVALFDKIQVLAGGSVVLNIDAQSTITQFVNQQSINTQATSISYQVTQNGGQFTNYVQNLQTEGPVVINLDSSVTPLTAEQIQLQPWIANSFAQVTPSTLFYLNGTMPFPIYVFTTALFSKINRVNFNRDTLCNSCIEAQQCSLTQTSTEPLWTNFELVIITTFNCQCSAGLTGEICNLKATVLSLTAIILIVIIVILLIIIAILVIFLVIFKKTPKQPNNDIESRTNSALLKSGLKQHRSITPASVVGAPSVLDDQRISNLSGAVTPGQYRSSVDPPKSIQIKAPSQQKTIQDVNSPFSITGYSKKQWKSGLDANDPSIEDTQDSQLVDDEAPAVNLKEI</sequence>
<keyword evidence="2" id="KW-0812">Transmembrane</keyword>
<protein>
    <recommendedName>
        <fullName evidence="7">EGF-like domain-containing protein</fullName>
    </recommendedName>
</protein>
<evidence type="ECO:0000313" key="6">
    <source>
        <dbReference type="Proteomes" id="UP000018208"/>
    </source>
</evidence>
<feature type="region of interest" description="Disordered" evidence="1">
    <location>
        <begin position="495"/>
        <end position="528"/>
    </location>
</feature>
<organism evidence="4">
    <name type="scientific">Spironucleus salmonicida</name>
    <dbReference type="NCBI Taxonomy" id="348837"/>
    <lineage>
        <taxon>Eukaryota</taxon>
        <taxon>Metamonada</taxon>
        <taxon>Diplomonadida</taxon>
        <taxon>Hexamitidae</taxon>
        <taxon>Hexamitinae</taxon>
        <taxon>Spironucleus</taxon>
    </lineage>
</organism>
<feature type="compositionally biased region" description="Acidic residues" evidence="1">
    <location>
        <begin position="506"/>
        <end position="520"/>
    </location>
</feature>
<name>V6LEW0_9EUKA</name>
<dbReference type="Proteomes" id="UP000018208">
    <property type="component" value="Unassembled WGS sequence"/>
</dbReference>
<dbReference type="EMBL" id="AUWU02000003">
    <property type="protein sequence ID" value="KAH0574679.1"/>
    <property type="molecule type" value="Genomic_DNA"/>
</dbReference>
<evidence type="ECO:0000256" key="1">
    <source>
        <dbReference type="SAM" id="MobiDB-lite"/>
    </source>
</evidence>
<feature type="chain" id="PRO_5004749010" description="EGF-like domain-containing protein" evidence="3">
    <location>
        <begin position="19"/>
        <end position="528"/>
    </location>
</feature>
<keyword evidence="6" id="KW-1185">Reference proteome</keyword>
<reference evidence="4 5" key="1">
    <citation type="journal article" date="2014" name="PLoS Genet.">
        <title>The Genome of Spironucleus salmonicida Highlights a Fish Pathogen Adapted to Fluctuating Environments.</title>
        <authorList>
            <person name="Xu F."/>
            <person name="Jerlstrom-Hultqvist J."/>
            <person name="Einarsson E."/>
            <person name="Astvaldsson A."/>
            <person name="Svard S.G."/>
            <person name="Andersson J.O."/>
        </authorList>
    </citation>
    <scope>NUCLEOTIDE SEQUENCE</scope>
    <source>
        <strain evidence="5">ATCC 50377</strain>
    </source>
</reference>
<evidence type="ECO:0000313" key="5">
    <source>
        <dbReference type="EMBL" id="KAH0574679.1"/>
    </source>
</evidence>
<keyword evidence="2" id="KW-0472">Membrane</keyword>
<dbReference type="AlphaFoldDB" id="V6LEW0"/>
<gene>
    <name evidence="4" type="ORF">SS50377_18513</name>
    <name evidence="5" type="ORF">SS50377_22294</name>
</gene>
<feature type="transmembrane region" description="Helical" evidence="2">
    <location>
        <begin position="373"/>
        <end position="399"/>
    </location>
</feature>